<evidence type="ECO:0000313" key="2">
    <source>
        <dbReference type="EMBL" id="KAF0715745.1"/>
    </source>
</evidence>
<dbReference type="EMBL" id="VJMH01000524">
    <property type="protein sequence ID" value="KAF0715745.1"/>
    <property type="molecule type" value="Genomic_DNA"/>
</dbReference>
<dbReference type="Gene3D" id="1.10.600.10">
    <property type="entry name" value="Farnesyl Diphosphate Synthase"/>
    <property type="match status" value="1"/>
</dbReference>
<reference evidence="3 4" key="1">
    <citation type="submission" date="2019-03" db="EMBL/GenBank/DDBJ databases">
        <authorList>
            <person name="Gaulin E."/>
            <person name="Dumas B."/>
        </authorList>
    </citation>
    <scope>NUCLEOTIDE SEQUENCE [LARGE SCALE GENOMIC DNA]</scope>
    <source>
        <strain evidence="3">CBS 568.67</strain>
    </source>
</reference>
<reference evidence="2" key="2">
    <citation type="submission" date="2019-06" db="EMBL/GenBank/DDBJ databases">
        <title>Genomics analysis of Aphanomyces spp. identifies a new class of oomycete effector associated with host adaptation.</title>
        <authorList>
            <person name="Gaulin E."/>
        </authorList>
    </citation>
    <scope>NUCLEOTIDE SEQUENCE</scope>
    <source>
        <strain evidence="2">CBS 578.67</strain>
    </source>
</reference>
<dbReference type="Proteomes" id="UP000332933">
    <property type="component" value="Unassembled WGS sequence"/>
</dbReference>
<dbReference type="AlphaFoldDB" id="A0A485KD17"/>
<dbReference type="Pfam" id="PF19086">
    <property type="entry name" value="Terpene_syn_C_2"/>
    <property type="match status" value="1"/>
</dbReference>
<dbReference type="SUPFAM" id="SSF48576">
    <property type="entry name" value="Terpenoid synthases"/>
    <property type="match status" value="1"/>
</dbReference>
<dbReference type="InterPro" id="IPR008949">
    <property type="entry name" value="Isoprenoid_synthase_dom_sf"/>
</dbReference>
<protein>
    <submittedName>
        <fullName evidence="3">Aste57867_3216 protein</fullName>
    </submittedName>
</protein>
<accession>A0A485KD17</accession>
<feature type="chain" id="PRO_5036115997" evidence="1">
    <location>
        <begin position="20"/>
        <end position="158"/>
    </location>
</feature>
<dbReference type="EMBL" id="CAADRA010000524">
    <property type="protein sequence ID" value="VFT80390.1"/>
    <property type="molecule type" value="Genomic_DNA"/>
</dbReference>
<evidence type="ECO:0000313" key="3">
    <source>
        <dbReference type="EMBL" id="VFT80390.1"/>
    </source>
</evidence>
<evidence type="ECO:0000256" key="1">
    <source>
        <dbReference type="SAM" id="SignalP"/>
    </source>
</evidence>
<evidence type="ECO:0000313" key="4">
    <source>
        <dbReference type="Proteomes" id="UP000332933"/>
    </source>
</evidence>
<organism evidence="3 4">
    <name type="scientific">Aphanomyces stellatus</name>
    <dbReference type="NCBI Taxonomy" id="120398"/>
    <lineage>
        <taxon>Eukaryota</taxon>
        <taxon>Sar</taxon>
        <taxon>Stramenopiles</taxon>
        <taxon>Oomycota</taxon>
        <taxon>Saprolegniomycetes</taxon>
        <taxon>Saprolegniales</taxon>
        <taxon>Verrucalvaceae</taxon>
        <taxon>Aphanomyces</taxon>
    </lineage>
</organism>
<gene>
    <name evidence="3" type="primary">Aste57867_3216</name>
    <name evidence="2" type="ORF">As57867_003206</name>
    <name evidence="3" type="ORF">ASTE57867_3216</name>
</gene>
<name>A0A485KD17_9STRA</name>
<feature type="signal peptide" evidence="1">
    <location>
        <begin position="1"/>
        <end position="19"/>
    </location>
</feature>
<keyword evidence="1" id="KW-0732">Signal</keyword>
<proteinExistence type="predicted"/>
<sequence>MTSMSTYLLFVHAEVLADARLPDDVYVRPDIQRLFDHLAFNLRLTNELVSVAKDTVDGEPNMLFAIMAKKKWSFRTAVDNAVPRHAVGLAQVDATQARLTSAGVLDKDMNRCIDQCRYLVVASEEWHFAAKRYSKVKFVNHGAQQVYAFHAVVQEQPQ</sequence>
<keyword evidence="4" id="KW-1185">Reference proteome</keyword>